<evidence type="ECO:0000313" key="2">
    <source>
        <dbReference type="Proteomes" id="UP000183316"/>
    </source>
</evidence>
<dbReference type="AlphaFoldDB" id="A0A192C926"/>
<sequence>MFSPRHFSIFISAYQENLQYENITCITRAGGQFSPVSC</sequence>
<name>A0A192C926_ECO25</name>
<evidence type="ECO:0000313" key="1">
    <source>
        <dbReference type="EMBL" id="ANK02181.1"/>
    </source>
</evidence>
<dbReference type="EMBL" id="CP015085">
    <property type="protein sequence ID" value="ANK02181.1"/>
    <property type="molecule type" value="Genomic_DNA"/>
</dbReference>
<organism evidence="1 2">
    <name type="scientific">Escherichia coli O25b:H4</name>
    <dbReference type="NCBI Taxonomy" id="941280"/>
    <lineage>
        <taxon>Bacteria</taxon>
        <taxon>Pseudomonadati</taxon>
        <taxon>Pseudomonadota</taxon>
        <taxon>Gammaproteobacteria</taxon>
        <taxon>Enterobacterales</taxon>
        <taxon>Enterobacteriaceae</taxon>
        <taxon>Escherichia</taxon>
    </lineage>
</organism>
<accession>A0A192C926</accession>
<gene>
    <name evidence="1" type="ORF">WLH_00920</name>
</gene>
<protein>
    <submittedName>
        <fullName evidence="1">Uncharacterized protein</fullName>
    </submittedName>
</protein>
<reference evidence="1 2" key="1">
    <citation type="submission" date="2016-03" db="EMBL/GenBank/DDBJ databases">
        <title>Genome Sequence and Comparative Pathogenic Determinants of Uropathogenic Escherichia coli O25b:H4, a Clinical Isolate from Saudi Arabia.</title>
        <authorList>
            <person name="Alyamani E.A.J."/>
            <person name="Khiyami M.A."/>
            <person name="Booq R.Y."/>
            <person name="Bahwerth F.S."/>
            <person name="Vaisvil B."/>
            <person name="Schmitt D.P."/>
            <person name="Kapatral V."/>
        </authorList>
    </citation>
    <scope>NUCLEOTIDE SEQUENCE [LARGE SCALE GENOMIC DNA]</scope>
    <source>
        <strain evidence="1 2">O25b:H4</strain>
    </source>
</reference>
<dbReference type="Proteomes" id="UP000183316">
    <property type="component" value="Chromosome"/>
</dbReference>
<proteinExistence type="predicted"/>